<name>A0ABY4F443_9BACT</name>
<proteinExistence type="predicted"/>
<reference evidence="2 3" key="1">
    <citation type="submission" date="2022-04" db="EMBL/GenBank/DDBJ databases">
        <title>Hymenobacter sp. isolated from the air.</title>
        <authorList>
            <person name="Won M."/>
            <person name="Lee C.-M."/>
            <person name="Woen H.-Y."/>
            <person name="Kwon S.-W."/>
        </authorList>
    </citation>
    <scope>NUCLEOTIDE SEQUENCE [LARGE SCALE GENOMIC DNA]</scope>
    <source>
        <strain evidence="3">5116 S-27</strain>
    </source>
</reference>
<dbReference type="InterPro" id="IPR037066">
    <property type="entry name" value="Plug_dom_sf"/>
</dbReference>
<feature type="chain" id="PRO_5046918596" description="TonB-dependent receptor plug domain-containing protein" evidence="1">
    <location>
        <begin position="22"/>
        <end position="115"/>
    </location>
</feature>
<keyword evidence="1" id="KW-0732">Signal</keyword>
<evidence type="ECO:0008006" key="4">
    <source>
        <dbReference type="Google" id="ProtNLM"/>
    </source>
</evidence>
<sequence>MAHPTQLLTAGILLFSLVAQAHTPAFSQSRPTKGDSAQQQPPRIICAQLPVPTKPLCVVNGRPMPETFTPDAIPAKYIKEVKVLTGGAATAIGGARAANGLVLITTKRPYPPTVN</sequence>
<feature type="signal peptide" evidence="1">
    <location>
        <begin position="1"/>
        <end position="21"/>
    </location>
</feature>
<evidence type="ECO:0000313" key="2">
    <source>
        <dbReference type="EMBL" id="UOQ51415.1"/>
    </source>
</evidence>
<gene>
    <name evidence="2" type="ORF">MUN80_16795</name>
</gene>
<dbReference type="Proteomes" id="UP000831785">
    <property type="component" value="Chromosome"/>
</dbReference>
<dbReference type="EMBL" id="CP095049">
    <property type="protein sequence ID" value="UOQ51415.1"/>
    <property type="molecule type" value="Genomic_DNA"/>
</dbReference>
<organism evidence="2 3">
    <name type="scientific">Hymenobacter cellulosivorans</name>
    <dbReference type="NCBI Taxonomy" id="2932249"/>
    <lineage>
        <taxon>Bacteria</taxon>
        <taxon>Pseudomonadati</taxon>
        <taxon>Bacteroidota</taxon>
        <taxon>Cytophagia</taxon>
        <taxon>Cytophagales</taxon>
        <taxon>Hymenobacteraceae</taxon>
        <taxon>Hymenobacter</taxon>
    </lineage>
</organism>
<evidence type="ECO:0000256" key="1">
    <source>
        <dbReference type="SAM" id="SignalP"/>
    </source>
</evidence>
<evidence type="ECO:0000313" key="3">
    <source>
        <dbReference type="Proteomes" id="UP000831785"/>
    </source>
</evidence>
<accession>A0ABY4F443</accession>
<protein>
    <recommendedName>
        <fullName evidence="4">TonB-dependent receptor plug domain-containing protein</fullName>
    </recommendedName>
</protein>
<keyword evidence="3" id="KW-1185">Reference proteome</keyword>
<dbReference type="SUPFAM" id="SSF56935">
    <property type="entry name" value="Porins"/>
    <property type="match status" value="1"/>
</dbReference>
<dbReference type="Gene3D" id="2.170.130.10">
    <property type="entry name" value="TonB-dependent receptor, plug domain"/>
    <property type="match status" value="1"/>
</dbReference>
<dbReference type="RefSeq" id="WP_244714625.1">
    <property type="nucleotide sequence ID" value="NZ_CP095049.1"/>
</dbReference>